<keyword evidence="1" id="KW-0479">Metal-binding</keyword>
<dbReference type="GO" id="GO:0019323">
    <property type="term" value="P:pentose catabolic process"/>
    <property type="evidence" value="ECO:0007669"/>
    <property type="project" value="TreeGrafter"/>
</dbReference>
<dbReference type="PANTHER" id="PTHR22789:SF0">
    <property type="entry name" value="3-OXO-TETRONATE 4-PHOSPHATE DECARBOXYLASE-RELATED"/>
    <property type="match status" value="1"/>
</dbReference>
<dbReference type="GO" id="GO:0016832">
    <property type="term" value="F:aldehyde-lyase activity"/>
    <property type="evidence" value="ECO:0007669"/>
    <property type="project" value="TreeGrafter"/>
</dbReference>
<dbReference type="PANTHER" id="PTHR22789">
    <property type="entry name" value="FUCULOSE PHOSPHATE ALDOLASE"/>
    <property type="match status" value="1"/>
</dbReference>
<dbReference type="SMART" id="SM01007">
    <property type="entry name" value="Aldolase_II"/>
    <property type="match status" value="1"/>
</dbReference>
<accession>A0A1B8REP9</accession>
<dbReference type="AlphaFoldDB" id="A0A1B8REP9"/>
<dbReference type="InterPro" id="IPR001303">
    <property type="entry name" value="Aldolase_II/adducin_N"/>
</dbReference>
<dbReference type="SUPFAM" id="SSF53639">
    <property type="entry name" value="AraD/HMP-PK domain-like"/>
    <property type="match status" value="1"/>
</dbReference>
<dbReference type="InterPro" id="IPR050197">
    <property type="entry name" value="Aldolase_class_II_sugar_metab"/>
</dbReference>
<evidence type="ECO:0000256" key="1">
    <source>
        <dbReference type="ARBA" id="ARBA00022723"/>
    </source>
</evidence>
<dbReference type="Gene3D" id="3.40.225.10">
    <property type="entry name" value="Class II aldolase/adducin N-terminal domain"/>
    <property type="match status" value="1"/>
</dbReference>
<evidence type="ECO:0000256" key="2">
    <source>
        <dbReference type="ARBA" id="ARBA00023239"/>
    </source>
</evidence>
<organism evidence="3">
    <name type="scientific">Rhizobium leguminosarum bv. trifolii</name>
    <dbReference type="NCBI Taxonomy" id="386"/>
    <lineage>
        <taxon>Bacteria</taxon>
        <taxon>Pseudomonadati</taxon>
        <taxon>Pseudomonadota</taxon>
        <taxon>Alphaproteobacteria</taxon>
        <taxon>Hyphomicrobiales</taxon>
        <taxon>Rhizobiaceae</taxon>
        <taxon>Rhizobium/Agrobacterium group</taxon>
        <taxon>Rhizobium</taxon>
    </lineage>
</organism>
<name>A0A1B8REP9_RHILT</name>
<dbReference type="Pfam" id="PF00596">
    <property type="entry name" value="Aldolase_II"/>
    <property type="match status" value="1"/>
</dbReference>
<proteinExistence type="predicted"/>
<dbReference type="EMBL" id="KX487510">
    <property type="protein sequence ID" value="AOO89874.1"/>
    <property type="molecule type" value="Genomic_DNA"/>
</dbReference>
<dbReference type="InterPro" id="IPR036409">
    <property type="entry name" value="Aldolase_II/adducin_N_sf"/>
</dbReference>
<dbReference type="GeneID" id="61422241"/>
<keyword evidence="2" id="KW-0456">Lyase</keyword>
<sequence length="233" mass="26226">MENNLELREFICEVGRRAYAREMGAANDGNISVLLDDGTLLCTPTGVSKGFMKPEMICHIERSGKPIGDGRYRPSTEIGMHLCVYDHRDDVRSVVHAHPLYATVHAICGKPLTQQIMPESTMFLGEVPLTPYGLPSTPELSDAIIPYLQRHDALLLENHGALTYGHDLNSAYFKMEALDYYAKVVYLAASYGGAKEFNADQIERLLDVRRKHFNQPGRHPFLNLAEQVRQEDH</sequence>
<dbReference type="GO" id="GO:0005829">
    <property type="term" value="C:cytosol"/>
    <property type="evidence" value="ECO:0007669"/>
    <property type="project" value="TreeGrafter"/>
</dbReference>
<evidence type="ECO:0000313" key="3">
    <source>
        <dbReference type="EMBL" id="AOO89874.1"/>
    </source>
</evidence>
<dbReference type="GO" id="GO:0046872">
    <property type="term" value="F:metal ion binding"/>
    <property type="evidence" value="ECO:0007669"/>
    <property type="project" value="UniProtKB-KW"/>
</dbReference>
<dbReference type="RefSeq" id="WP_028734060.1">
    <property type="nucleotide sequence ID" value="NZ_CP050085.1"/>
</dbReference>
<reference evidence="3" key="1">
    <citation type="journal article" date="2015" name="BMC Genomics">
        <title>Transcriptome profiling of a Rhizobium leguminosarum bv. trifolii rosR mutant reveals the role of the transcriptional regulator RosR in motility, synthesis of cell-surface components, and other cellular processes.</title>
        <authorList>
            <person name="Rachwal K."/>
            <person name="Matczynska E."/>
            <person name="Janczarek M."/>
        </authorList>
    </citation>
    <scope>NUCLEOTIDE SEQUENCE</scope>
    <source>
        <strain evidence="3">Rt24.2</strain>
    </source>
</reference>
<protein>
    <submittedName>
        <fullName evidence="3">Aldolase</fullName>
    </submittedName>
</protein>
<reference evidence="3" key="2">
    <citation type="journal article" date="2016" name="Front. Microbiol.">
        <title>The Regulatory Protein RosR Affects Rhizobium leguminosarum bv. trifolii Protein Profiles, Cell Surface Properties, and Symbiosis with Clover.</title>
        <authorList>
            <person name="Rachwal K."/>
            <person name="Boguszewska A."/>
            <person name="Kopcinska J."/>
            <person name="Karas M."/>
            <person name="Tchorzewski M."/>
            <person name="Janczarek M."/>
        </authorList>
    </citation>
    <scope>NUCLEOTIDE SEQUENCE</scope>
    <source>
        <strain evidence="3">Rt24.2</strain>
    </source>
</reference>